<dbReference type="InterPro" id="IPR000462">
    <property type="entry name" value="CDP-OH_P_trans"/>
</dbReference>
<dbReference type="EMBL" id="JAIVGD010000026">
    <property type="protein sequence ID" value="KAH0742088.1"/>
    <property type="molecule type" value="Genomic_DNA"/>
</dbReference>
<evidence type="ECO:0000256" key="2">
    <source>
        <dbReference type="ARBA" id="ARBA00022679"/>
    </source>
</evidence>
<comment type="subcellular location">
    <subcellularLocation>
        <location evidence="1">Membrane</location>
        <topology evidence="1">Multi-pass membrane protein</topology>
    </subcellularLocation>
</comment>
<feature type="transmembrane region" description="Helical" evidence="9">
    <location>
        <begin position="142"/>
        <end position="164"/>
    </location>
</feature>
<evidence type="ECO:0000256" key="1">
    <source>
        <dbReference type="ARBA" id="ARBA00004141"/>
    </source>
</evidence>
<keyword evidence="7" id="KW-1208">Phospholipid metabolism</keyword>
<dbReference type="InterPro" id="IPR009606">
    <property type="entry name" value="DEAL/Modifying_wall_lignin1/2"/>
</dbReference>
<dbReference type="Pfam" id="PF01066">
    <property type="entry name" value="CDP-OH_P_transf"/>
    <property type="match status" value="1"/>
</dbReference>
<evidence type="ECO:0000256" key="8">
    <source>
        <dbReference type="RuleBase" id="RU003750"/>
    </source>
</evidence>
<evidence type="ECO:0000256" key="10">
    <source>
        <dbReference type="SAM" id="SignalP"/>
    </source>
</evidence>
<evidence type="ECO:0000256" key="4">
    <source>
        <dbReference type="ARBA" id="ARBA00022989"/>
    </source>
</evidence>
<evidence type="ECO:0000256" key="6">
    <source>
        <dbReference type="ARBA" id="ARBA00023136"/>
    </source>
</evidence>
<evidence type="ECO:0000256" key="7">
    <source>
        <dbReference type="ARBA" id="ARBA00023264"/>
    </source>
</evidence>
<gene>
    <name evidence="11" type="ORF">KY290_035131</name>
</gene>
<keyword evidence="12" id="KW-1185">Reference proteome</keyword>
<organism evidence="11 12">
    <name type="scientific">Solanum tuberosum</name>
    <name type="common">Potato</name>
    <dbReference type="NCBI Taxonomy" id="4113"/>
    <lineage>
        <taxon>Eukaryota</taxon>
        <taxon>Viridiplantae</taxon>
        <taxon>Streptophyta</taxon>
        <taxon>Embryophyta</taxon>
        <taxon>Tracheophyta</taxon>
        <taxon>Spermatophyta</taxon>
        <taxon>Magnoliopsida</taxon>
        <taxon>eudicotyledons</taxon>
        <taxon>Gunneridae</taxon>
        <taxon>Pentapetalae</taxon>
        <taxon>asterids</taxon>
        <taxon>lamiids</taxon>
        <taxon>Solanales</taxon>
        <taxon>Solanaceae</taxon>
        <taxon>Solanoideae</taxon>
        <taxon>Solaneae</taxon>
        <taxon>Solanum</taxon>
    </lineage>
</organism>
<comment type="similarity">
    <text evidence="8">Belongs to the CDP-alcohol phosphatidyltransferase class-I family.</text>
</comment>
<dbReference type="PANTHER" id="PTHR15362">
    <property type="entry name" value="PHOSPHATIDYLINOSITOL SYNTHASE"/>
    <property type="match status" value="1"/>
</dbReference>
<evidence type="ECO:0000256" key="3">
    <source>
        <dbReference type="ARBA" id="ARBA00022692"/>
    </source>
</evidence>
<feature type="signal peptide" evidence="10">
    <location>
        <begin position="1"/>
        <end position="26"/>
    </location>
</feature>
<evidence type="ECO:0008006" key="13">
    <source>
        <dbReference type="Google" id="ProtNLM"/>
    </source>
</evidence>
<feature type="transmembrane region" description="Helical" evidence="9">
    <location>
        <begin position="296"/>
        <end position="321"/>
    </location>
</feature>
<reference evidence="11 12" key="1">
    <citation type="journal article" date="2021" name="bioRxiv">
        <title>Chromosome-scale and haplotype-resolved genome assembly of a tetraploid potato cultivar.</title>
        <authorList>
            <person name="Sun H."/>
            <person name="Jiao W.-B."/>
            <person name="Krause K."/>
            <person name="Campoy J.A."/>
            <person name="Goel M."/>
            <person name="Folz-Donahue K."/>
            <person name="Kukat C."/>
            <person name="Huettel B."/>
            <person name="Schneeberger K."/>
        </authorList>
    </citation>
    <scope>NUCLEOTIDE SEQUENCE [LARGE SCALE GENOMIC DNA]</scope>
    <source>
        <strain evidence="11">SolTubOtavaFocal</strain>
        <tissue evidence="11">Leaves</tissue>
    </source>
</reference>
<feature type="transmembrane region" description="Helical" evidence="9">
    <location>
        <begin position="88"/>
        <end position="114"/>
    </location>
</feature>
<accession>A0ABQ7U6G4</accession>
<keyword evidence="5" id="KW-0443">Lipid metabolism</keyword>
<evidence type="ECO:0000313" key="12">
    <source>
        <dbReference type="Proteomes" id="UP000826656"/>
    </source>
</evidence>
<keyword evidence="2 8" id="KW-0808">Transferase</keyword>
<dbReference type="Proteomes" id="UP000826656">
    <property type="component" value="Unassembled WGS sequence"/>
</dbReference>
<keyword evidence="10" id="KW-0732">Signal</keyword>
<feature type="transmembrane region" description="Helical" evidence="9">
    <location>
        <begin position="226"/>
        <end position="250"/>
    </location>
</feature>
<keyword evidence="4 9" id="KW-1133">Transmembrane helix</keyword>
<feature type="transmembrane region" description="Helical" evidence="9">
    <location>
        <begin position="391"/>
        <end position="414"/>
    </location>
</feature>
<feature type="transmembrane region" description="Helical" evidence="9">
    <location>
        <begin position="256"/>
        <end position="275"/>
    </location>
</feature>
<keyword evidence="3 9" id="KW-0812">Transmembrane</keyword>
<name>A0ABQ7U6G4_SOLTU</name>
<sequence>MAIGMKQMSMIIATLGVLSFIFGVIAENKKPAAGTAISGKGVVICKYKSDPTVALGYLSFVFLAASSVAGFLSLFYPYQGKSVPQAALLRNTSFVVFLNIALGTTGLAATLLLWPTITEQLHITRNIHHNLQTDCPTAKTGLLGGGAFLSLDSALFWLVALMLADNTREDYFQETNVKGEPKASYADDEIIKSNRKAIIFNPIPADQSSGENNRSKMAGKSKPKPLNVYLYIPNIIGYLRILMNCVAFAVCFVDKKLFSLLYFVSFVCDALDGWFARKFNQASTFGAVLDMVTDRVSTACLLVILSQVYRPGLVFLSLLALDISSHWLQMYSTFLVGKTSHKDVKDSSSWLFRLYYGNRMFMGYCCVSCEVLYITLFLLARKETESLIDVLVNTATASWIYLVLLALLLFGWAIKQFVNVIQMKTAADACVLYDMNKKQ</sequence>
<proteinExistence type="inferred from homology"/>
<dbReference type="InterPro" id="IPR043130">
    <property type="entry name" value="CDP-OH_PTrfase_TM_dom"/>
</dbReference>
<feature type="chain" id="PRO_5046459868" description="CDP-diacylglycerol--inositol 3-phosphatidyltransferase" evidence="10">
    <location>
        <begin position="27"/>
        <end position="439"/>
    </location>
</feature>
<dbReference type="Pfam" id="PF06749">
    <property type="entry name" value="DUF1218"/>
    <property type="match status" value="1"/>
</dbReference>
<dbReference type="PANTHER" id="PTHR15362:SF4">
    <property type="entry name" value="CDP-DIACYLGLYCEROL--INOSITOL 3-PHOSPHATIDYLTRANSFERASE"/>
    <property type="match status" value="1"/>
</dbReference>
<dbReference type="InterPro" id="IPR048254">
    <property type="entry name" value="CDP_ALCOHOL_P_TRANSF_CS"/>
</dbReference>
<evidence type="ECO:0000256" key="9">
    <source>
        <dbReference type="SAM" id="Phobius"/>
    </source>
</evidence>
<evidence type="ECO:0000256" key="5">
    <source>
        <dbReference type="ARBA" id="ARBA00023098"/>
    </source>
</evidence>
<feature type="transmembrane region" description="Helical" evidence="9">
    <location>
        <begin position="57"/>
        <end position="76"/>
    </location>
</feature>
<dbReference type="Gene3D" id="1.20.120.1760">
    <property type="match status" value="1"/>
</dbReference>
<comment type="caution">
    <text evidence="11">The sequence shown here is derived from an EMBL/GenBank/DDBJ whole genome shotgun (WGS) entry which is preliminary data.</text>
</comment>
<evidence type="ECO:0000313" key="11">
    <source>
        <dbReference type="EMBL" id="KAH0742088.1"/>
    </source>
</evidence>
<protein>
    <recommendedName>
        <fullName evidence="13">CDP-diacylglycerol--inositol 3-phosphatidyltransferase</fullName>
    </recommendedName>
</protein>
<feature type="transmembrane region" description="Helical" evidence="9">
    <location>
        <begin position="361"/>
        <end position="379"/>
    </location>
</feature>
<keyword evidence="6 9" id="KW-0472">Membrane</keyword>
<dbReference type="PROSITE" id="PS00379">
    <property type="entry name" value="CDP_ALCOHOL_P_TRANSF"/>
    <property type="match status" value="1"/>
</dbReference>